<dbReference type="GeneID" id="63851572"/>
<comment type="caution">
    <text evidence="3">The sequence shown here is derived from an EMBL/GenBank/DDBJ whole genome shotgun (WGS) entry which is preliminary data.</text>
</comment>
<dbReference type="RefSeq" id="XP_040782626.1">
    <property type="nucleotide sequence ID" value="XM_040934321.1"/>
</dbReference>
<accession>A0A9P4G6R6</accession>
<dbReference type="AlphaFoldDB" id="A0A9P4G6R6"/>
<name>A0A9P4G6R6_9PLEO</name>
<feature type="coiled-coil region" evidence="1">
    <location>
        <begin position="368"/>
        <end position="395"/>
    </location>
</feature>
<evidence type="ECO:0000256" key="2">
    <source>
        <dbReference type="SAM" id="MobiDB-lite"/>
    </source>
</evidence>
<dbReference type="EMBL" id="ML976620">
    <property type="protein sequence ID" value="KAF1840063.1"/>
    <property type="molecule type" value="Genomic_DNA"/>
</dbReference>
<dbReference type="Proteomes" id="UP000800039">
    <property type="component" value="Unassembled WGS sequence"/>
</dbReference>
<evidence type="ECO:0000313" key="3">
    <source>
        <dbReference type="EMBL" id="KAF1840063.1"/>
    </source>
</evidence>
<feature type="region of interest" description="Disordered" evidence="2">
    <location>
        <begin position="201"/>
        <end position="257"/>
    </location>
</feature>
<evidence type="ECO:0000313" key="4">
    <source>
        <dbReference type="Proteomes" id="UP000800039"/>
    </source>
</evidence>
<gene>
    <name evidence="3" type="ORF">K460DRAFT_371283</name>
</gene>
<evidence type="ECO:0000256" key="1">
    <source>
        <dbReference type="SAM" id="Coils"/>
    </source>
</evidence>
<protein>
    <submittedName>
        <fullName evidence="3">Uncharacterized protein</fullName>
    </submittedName>
</protein>
<dbReference type="OrthoDB" id="3737134at2759"/>
<keyword evidence="4" id="KW-1185">Reference proteome</keyword>
<organism evidence="3 4">
    <name type="scientific">Cucurbitaria berberidis CBS 394.84</name>
    <dbReference type="NCBI Taxonomy" id="1168544"/>
    <lineage>
        <taxon>Eukaryota</taxon>
        <taxon>Fungi</taxon>
        <taxon>Dikarya</taxon>
        <taxon>Ascomycota</taxon>
        <taxon>Pezizomycotina</taxon>
        <taxon>Dothideomycetes</taxon>
        <taxon>Pleosporomycetidae</taxon>
        <taxon>Pleosporales</taxon>
        <taxon>Pleosporineae</taxon>
        <taxon>Cucurbitariaceae</taxon>
        <taxon>Cucurbitaria</taxon>
    </lineage>
</organism>
<sequence length="523" mass="57927">MTQAAITRPGFDVLAYVSLQAATPVPLSLKFQYNEKRAQATLCLLQSSTILEGFDGAETFIILQYDAENLVPGAVSLRPMGFHQALSGIARSTRPDIRRLSFKLKRCCPTWRPLTASLAPKPGFVDRFQHLVTLANATELHIVFDYSWLPPQCLATFQQLVAQPEQLSGYPVHRYYSQCFKREDVFSSHLVAPVDAALASDATTEDEEQPPPYIAASNKRQASTSAPSSPPTRKRTVLPQSNPAHIHPSKAEKGSVTTTALDVQQAVHGAVLHILPGILNTVLPGLVQNAVSKYLPSALEDVLPNLLSAPLSPSSQSASSQTSTRVPKALSALGTVLTKRVVLGLKQELEDVHNQTLSHADDLRSTADAQFQEDLEELRLELVQAQEELVNDLHRIGDDTLTEFKERCEAEGEEAGDRLSRRIFTVYDRLSDKVDPLLEGQGELATWKRGLLEQKDELLKRKSKLVEDERKALAREMALLGRESEGPEIDRDRVDRVTNESEKRHMCRARCIERGVRARSAPV</sequence>
<keyword evidence="1" id="KW-0175">Coiled coil</keyword>
<reference evidence="3" key="1">
    <citation type="submission" date="2020-01" db="EMBL/GenBank/DDBJ databases">
        <authorList>
            <consortium name="DOE Joint Genome Institute"/>
            <person name="Haridas S."/>
            <person name="Albert R."/>
            <person name="Binder M."/>
            <person name="Bloem J."/>
            <person name="Labutti K."/>
            <person name="Salamov A."/>
            <person name="Andreopoulos B."/>
            <person name="Baker S.E."/>
            <person name="Barry K."/>
            <person name="Bills G."/>
            <person name="Bluhm B.H."/>
            <person name="Cannon C."/>
            <person name="Castanera R."/>
            <person name="Culley D.E."/>
            <person name="Daum C."/>
            <person name="Ezra D."/>
            <person name="Gonzalez J.B."/>
            <person name="Henrissat B."/>
            <person name="Kuo A."/>
            <person name="Liang C."/>
            <person name="Lipzen A."/>
            <person name="Lutzoni F."/>
            <person name="Magnuson J."/>
            <person name="Mondo S."/>
            <person name="Nolan M."/>
            <person name="Ohm R."/>
            <person name="Pangilinan J."/>
            <person name="Park H.-J."/>
            <person name="Ramirez L."/>
            <person name="Alfaro M."/>
            <person name="Sun H."/>
            <person name="Tritt A."/>
            <person name="Yoshinaga Y."/>
            <person name="Zwiers L.-H."/>
            <person name="Turgeon B.G."/>
            <person name="Goodwin S.B."/>
            <person name="Spatafora J.W."/>
            <person name="Crous P.W."/>
            <person name="Grigoriev I.V."/>
        </authorList>
    </citation>
    <scope>NUCLEOTIDE SEQUENCE</scope>
    <source>
        <strain evidence="3">CBS 394.84</strain>
    </source>
</reference>
<proteinExistence type="predicted"/>